<dbReference type="EMBL" id="JASPKZ010008287">
    <property type="protein sequence ID" value="KAJ9580529.1"/>
    <property type="molecule type" value="Genomic_DNA"/>
</dbReference>
<gene>
    <name evidence="2" type="ORF">L9F63_024295</name>
</gene>
<dbReference type="AlphaFoldDB" id="A0AAD8E8E7"/>
<reference evidence="2" key="2">
    <citation type="submission" date="2023-05" db="EMBL/GenBank/DDBJ databases">
        <authorList>
            <person name="Fouks B."/>
        </authorList>
    </citation>
    <scope>NUCLEOTIDE SEQUENCE</scope>
    <source>
        <strain evidence="2">Stay&amp;Tobe</strain>
        <tissue evidence="2">Testes</tissue>
    </source>
</reference>
<protein>
    <submittedName>
        <fullName evidence="2">Uncharacterized protein</fullName>
    </submittedName>
</protein>
<comment type="caution">
    <text evidence="2">The sequence shown here is derived from an EMBL/GenBank/DDBJ whole genome shotgun (WGS) entry which is preliminary data.</text>
</comment>
<feature type="chain" id="PRO_5041972001" evidence="1">
    <location>
        <begin position="18"/>
        <end position="275"/>
    </location>
</feature>
<reference evidence="2" key="1">
    <citation type="journal article" date="2023" name="IScience">
        <title>Live-bearing cockroach genome reveals convergent evolutionary mechanisms linked to viviparity in insects and beyond.</title>
        <authorList>
            <person name="Fouks B."/>
            <person name="Harrison M.C."/>
            <person name="Mikhailova A.A."/>
            <person name="Marchal E."/>
            <person name="English S."/>
            <person name="Carruthers M."/>
            <person name="Jennings E.C."/>
            <person name="Chiamaka E.L."/>
            <person name="Frigard R.A."/>
            <person name="Pippel M."/>
            <person name="Attardo G.M."/>
            <person name="Benoit J.B."/>
            <person name="Bornberg-Bauer E."/>
            <person name="Tobe S.S."/>
        </authorList>
    </citation>
    <scope>NUCLEOTIDE SEQUENCE</scope>
    <source>
        <strain evidence="2">Stay&amp;Tobe</strain>
    </source>
</reference>
<feature type="signal peptide" evidence="1">
    <location>
        <begin position="1"/>
        <end position="17"/>
    </location>
</feature>
<sequence length="275" mass="31312">MWKILGLLLIHIILTRGRQITCYDCRSEEWDINEGCEIPNNATSTVICRMACQTLYMKGSTYLERGCVRHITDPDVLDDQFCYDDRCNNDIIWEKINVDNKNHYGGLNKSCFRCLSTRKNPDPSCERIGNNTKRNNRCDRKRCIVFHKDDTKEIKRDCYAWSKLSKYINQIPGEGWTIDWCDTEDCNDEMMSEYPGCRGAYFDTSKTDPDWGCISSDKGVGTVHTTTGAPTGETDVKETGPPETVRIPIVCATKSPALNVSLALLCISISFLWLN</sequence>
<proteinExistence type="predicted"/>
<accession>A0AAD8E8E7</accession>
<keyword evidence="3" id="KW-1185">Reference proteome</keyword>
<dbReference type="Proteomes" id="UP001233999">
    <property type="component" value="Unassembled WGS sequence"/>
</dbReference>
<evidence type="ECO:0000256" key="1">
    <source>
        <dbReference type="SAM" id="SignalP"/>
    </source>
</evidence>
<evidence type="ECO:0000313" key="2">
    <source>
        <dbReference type="EMBL" id="KAJ9580529.1"/>
    </source>
</evidence>
<name>A0AAD8E8E7_DIPPU</name>
<evidence type="ECO:0000313" key="3">
    <source>
        <dbReference type="Proteomes" id="UP001233999"/>
    </source>
</evidence>
<keyword evidence="1" id="KW-0732">Signal</keyword>
<organism evidence="2 3">
    <name type="scientific">Diploptera punctata</name>
    <name type="common">Pacific beetle cockroach</name>
    <dbReference type="NCBI Taxonomy" id="6984"/>
    <lineage>
        <taxon>Eukaryota</taxon>
        <taxon>Metazoa</taxon>
        <taxon>Ecdysozoa</taxon>
        <taxon>Arthropoda</taxon>
        <taxon>Hexapoda</taxon>
        <taxon>Insecta</taxon>
        <taxon>Pterygota</taxon>
        <taxon>Neoptera</taxon>
        <taxon>Polyneoptera</taxon>
        <taxon>Dictyoptera</taxon>
        <taxon>Blattodea</taxon>
        <taxon>Blaberoidea</taxon>
        <taxon>Blaberidae</taxon>
        <taxon>Diplopterinae</taxon>
        <taxon>Diploptera</taxon>
    </lineage>
</organism>